<proteinExistence type="predicted"/>
<name>S9S9U7_9RHOB</name>
<evidence type="ECO:0000259" key="2">
    <source>
        <dbReference type="Pfam" id="PF11799"/>
    </source>
</evidence>
<dbReference type="PANTHER" id="PTHR35369">
    <property type="entry name" value="BLR3025 PROTEIN-RELATED"/>
    <property type="match status" value="1"/>
</dbReference>
<dbReference type="STRING" id="1123237.Salmuc_02915"/>
<dbReference type="Proteomes" id="UP000015347">
    <property type="component" value="Unassembled WGS sequence"/>
</dbReference>
<keyword evidence="4" id="KW-1185">Reference proteome</keyword>
<dbReference type="AlphaFoldDB" id="S9S9U7"/>
<evidence type="ECO:0000256" key="1">
    <source>
        <dbReference type="ARBA" id="ARBA00022763"/>
    </source>
</evidence>
<organism evidence="3 4">
    <name type="scientific">Salipiger mucosus DSM 16094</name>
    <dbReference type="NCBI Taxonomy" id="1123237"/>
    <lineage>
        <taxon>Bacteria</taxon>
        <taxon>Pseudomonadati</taxon>
        <taxon>Pseudomonadota</taxon>
        <taxon>Alphaproteobacteria</taxon>
        <taxon>Rhodobacterales</taxon>
        <taxon>Roseobacteraceae</taxon>
        <taxon>Salipiger</taxon>
    </lineage>
</organism>
<feature type="domain" description="DNA polymerase Y-family little finger" evidence="2">
    <location>
        <begin position="25"/>
        <end position="105"/>
    </location>
</feature>
<protein>
    <submittedName>
        <fullName evidence="3">DNA polymerase-like protein</fullName>
    </submittedName>
</protein>
<dbReference type="InterPro" id="IPR017961">
    <property type="entry name" value="DNA_pol_Y-fam_little_finger"/>
</dbReference>
<comment type="caution">
    <text evidence="3">The sequence shown here is derived from an EMBL/GenBank/DDBJ whole genome shotgun (WGS) entry which is preliminary data.</text>
</comment>
<dbReference type="eggNOG" id="COG0389">
    <property type="taxonomic scope" value="Bacteria"/>
</dbReference>
<dbReference type="GO" id="GO:0003684">
    <property type="term" value="F:damaged DNA binding"/>
    <property type="evidence" value="ECO:0007669"/>
    <property type="project" value="InterPro"/>
</dbReference>
<evidence type="ECO:0000313" key="3">
    <source>
        <dbReference type="EMBL" id="EPX86940.1"/>
    </source>
</evidence>
<keyword evidence="1" id="KW-0227">DNA damage</keyword>
<sequence length="290" mass="32710">MDRLDQALGAAPEPLSPAAAQGRIAVRLTLPEPIGLEADMLAALDRMLPRLCGLLRRRGRGLRTLRLEAHRTDDTMQWTNLSLARPSWEADRLWPLLRMKLPEFEAGFGIDMLRLEAVRHEHVQERTQTGHVEAGDQARRRMAGETLLADLLGRLGARIGMEAITRRHPGDSHIPEKGALTLAAAWSEPAPHWPPPPRPRPLSLFRPEPVQAPETPHPPARFRWRGREVVGTASEGPERIAPEWWLDEPDWRSGLRDYWQVSADTGERLWLFYAHGGTLSPGWFCHGIFA</sequence>
<dbReference type="HOGENOM" id="CLU_028184_1_0_5"/>
<dbReference type="GO" id="GO:0006281">
    <property type="term" value="P:DNA repair"/>
    <property type="evidence" value="ECO:0007669"/>
    <property type="project" value="InterPro"/>
</dbReference>
<dbReference type="InterPro" id="IPR050356">
    <property type="entry name" value="SulA_CellDiv_inhibitor"/>
</dbReference>
<gene>
    <name evidence="3" type="ORF">Salmuc_02915</name>
</gene>
<dbReference type="PANTHER" id="PTHR35369:SF2">
    <property type="entry name" value="BLR3025 PROTEIN"/>
    <property type="match status" value="1"/>
</dbReference>
<dbReference type="Pfam" id="PF11799">
    <property type="entry name" value="IMS_C"/>
    <property type="match status" value="1"/>
</dbReference>
<evidence type="ECO:0000313" key="4">
    <source>
        <dbReference type="Proteomes" id="UP000015347"/>
    </source>
</evidence>
<reference evidence="4" key="1">
    <citation type="journal article" date="2014" name="Stand. Genomic Sci.">
        <title>Genome sequence of the exopolysaccharide-producing Salipiger mucosus type strain (DSM 16094(T)), a moderately halophilic member of the Roseobacter clade.</title>
        <authorList>
            <person name="Riedel T."/>
            <person name="Spring S."/>
            <person name="Fiebig A."/>
            <person name="Petersen J."/>
            <person name="Kyrpides N.C."/>
            <person name="Goker M."/>
            <person name="Klenk H.P."/>
        </authorList>
    </citation>
    <scope>NUCLEOTIDE SEQUENCE [LARGE SCALE GENOMIC DNA]</scope>
    <source>
        <strain evidence="4">DSM 16094</strain>
    </source>
</reference>
<accession>S9S9U7</accession>
<dbReference type="OrthoDB" id="9788640at2"/>
<dbReference type="EMBL" id="APVH01000002">
    <property type="protein sequence ID" value="EPX86940.1"/>
    <property type="molecule type" value="Genomic_DNA"/>
</dbReference>